<dbReference type="InterPro" id="IPR007466">
    <property type="entry name" value="Peptidyl-Arg-deiminase_porph"/>
</dbReference>
<dbReference type="AlphaFoldDB" id="A0A8J7GG23"/>
<comment type="caution">
    <text evidence="3">The sequence shown here is derived from an EMBL/GenBank/DDBJ whole genome shotgun (WGS) entry which is preliminary data.</text>
</comment>
<evidence type="ECO:0000313" key="4">
    <source>
        <dbReference type="Proteomes" id="UP000622552"/>
    </source>
</evidence>
<gene>
    <name evidence="3" type="ORF">IW245_003244</name>
</gene>
<evidence type="ECO:0000256" key="2">
    <source>
        <dbReference type="SAM" id="MobiDB-lite"/>
    </source>
</evidence>
<dbReference type="PANTHER" id="PTHR31377:SF0">
    <property type="entry name" value="AGMATINE DEIMINASE-RELATED"/>
    <property type="match status" value="1"/>
</dbReference>
<dbReference type="Proteomes" id="UP000622552">
    <property type="component" value="Unassembled WGS sequence"/>
</dbReference>
<organism evidence="3 4">
    <name type="scientific">Longispora fulva</name>
    <dbReference type="NCBI Taxonomy" id="619741"/>
    <lineage>
        <taxon>Bacteria</taxon>
        <taxon>Bacillati</taxon>
        <taxon>Actinomycetota</taxon>
        <taxon>Actinomycetes</taxon>
        <taxon>Micromonosporales</taxon>
        <taxon>Micromonosporaceae</taxon>
        <taxon>Longispora</taxon>
    </lineage>
</organism>
<evidence type="ECO:0000313" key="3">
    <source>
        <dbReference type="EMBL" id="MBG6137050.1"/>
    </source>
</evidence>
<keyword evidence="1 3" id="KW-0378">Hydrolase</keyword>
<proteinExistence type="predicted"/>
<dbReference type="EC" id="3.5.3.12" evidence="3"/>
<dbReference type="EMBL" id="JADOUF010000001">
    <property type="protein sequence ID" value="MBG6137050.1"/>
    <property type="molecule type" value="Genomic_DNA"/>
</dbReference>
<dbReference type="GO" id="GO:0004668">
    <property type="term" value="F:protein-arginine deiminase activity"/>
    <property type="evidence" value="ECO:0007669"/>
    <property type="project" value="InterPro"/>
</dbReference>
<dbReference type="PANTHER" id="PTHR31377">
    <property type="entry name" value="AGMATINE DEIMINASE-RELATED"/>
    <property type="match status" value="1"/>
</dbReference>
<reference evidence="3" key="1">
    <citation type="submission" date="2020-11" db="EMBL/GenBank/DDBJ databases">
        <title>Sequencing the genomes of 1000 actinobacteria strains.</title>
        <authorList>
            <person name="Klenk H.-P."/>
        </authorList>
    </citation>
    <scope>NUCLEOTIDE SEQUENCE</scope>
    <source>
        <strain evidence="3">DSM 45356</strain>
    </source>
</reference>
<protein>
    <submittedName>
        <fullName evidence="3">Agmatine deiminase</fullName>
        <ecNumber evidence="3">3.5.3.12</ecNumber>
    </submittedName>
</protein>
<dbReference type="Gene3D" id="3.75.10.10">
    <property type="entry name" value="L-arginine/glycine Amidinotransferase, Chain A"/>
    <property type="match status" value="1"/>
</dbReference>
<feature type="region of interest" description="Disordered" evidence="2">
    <location>
        <begin position="14"/>
        <end position="37"/>
    </location>
</feature>
<name>A0A8J7GG23_9ACTN</name>
<keyword evidence="4" id="KW-1185">Reference proteome</keyword>
<dbReference type="Pfam" id="PF04371">
    <property type="entry name" value="PAD_porph"/>
    <property type="match status" value="1"/>
</dbReference>
<dbReference type="GO" id="GO:0009446">
    <property type="term" value="P:putrescine biosynthetic process"/>
    <property type="evidence" value="ECO:0007669"/>
    <property type="project" value="InterPro"/>
</dbReference>
<evidence type="ECO:0000256" key="1">
    <source>
        <dbReference type="ARBA" id="ARBA00022801"/>
    </source>
</evidence>
<dbReference type="PROSITE" id="PS51318">
    <property type="entry name" value="TAT"/>
    <property type="match status" value="1"/>
</dbReference>
<sequence length="403" mass="42694">MPFSLFTAVSAVTGAPPPDLETPMTGPHTSSDRTGARPSRRAVLGAMGVGAAGLAVGSLAAASPAGAAARRWRVGADDVRHARTWMSWPASRSIWGRDLNGVQDDIALIASTIAAYEPVVMCAADRYAAADARALCGGGVIVTDEIPTDDLWMRDACAVFRTDGAGGLDAVGLNFNGWGRKQRHADDARVARYVAEYASVPYSTARFVGEGGAIETDGDGTVMATESSLVNANRNPGWSRDDVEEAVLAAYGADTMIWVPGIKGKDVTDDHIDVTSRFVRPGVVMVQLPPRDRTDVWAKDAREQFAILSAATDAKGRRLQVITIEGPDKVRSRSDKFVDSYLNFHVVNGAVITAQFGDRAKDAAAKATLAAAYPGREVIQLDVDRLMTGGGGIHCSTMHEPLP</sequence>
<accession>A0A8J7GG23</accession>
<dbReference type="GO" id="GO:0047632">
    <property type="term" value="F:agmatine deiminase activity"/>
    <property type="evidence" value="ECO:0007669"/>
    <property type="project" value="UniProtKB-EC"/>
</dbReference>
<dbReference type="InterPro" id="IPR006311">
    <property type="entry name" value="TAT_signal"/>
</dbReference>
<dbReference type="SUPFAM" id="SSF55909">
    <property type="entry name" value="Pentein"/>
    <property type="match status" value="1"/>
</dbReference>
<dbReference type="RefSeq" id="WP_231398818.1">
    <property type="nucleotide sequence ID" value="NZ_BONS01000022.1"/>
</dbReference>